<dbReference type="AlphaFoldDB" id="A0A6G4C3R8"/>
<proteinExistence type="predicted"/>
<evidence type="ECO:0000259" key="1">
    <source>
        <dbReference type="Pfam" id="PF03811"/>
    </source>
</evidence>
<evidence type="ECO:0000313" key="2">
    <source>
        <dbReference type="EMBL" id="NEY49548.1"/>
    </source>
</evidence>
<reference evidence="2" key="2">
    <citation type="submission" date="2020-02" db="EMBL/GenBank/DDBJ databases">
        <authorList>
            <person name="Alotaibi K."/>
            <person name="Khan A."/>
        </authorList>
    </citation>
    <scope>NUCLEOTIDE SEQUENCE</scope>
    <source>
        <strain evidence="2">EC204</strain>
    </source>
</reference>
<dbReference type="InterPro" id="IPR051252">
    <property type="entry name" value="IS1_transposase_InsA"/>
</dbReference>
<dbReference type="EMBL" id="JAAIWG010000045">
    <property type="protein sequence ID" value="NEY49548.1"/>
    <property type="molecule type" value="Genomic_DNA"/>
</dbReference>
<sequence length="62" mass="7056">MTLISVDVFFRLFGLLMVNIDVVCPRCSETNGVIRNGHSGSGAQLYRCKYCLKTFQLSLQRR</sequence>
<dbReference type="Pfam" id="PF03811">
    <property type="entry name" value="Zn_ribbon_InsA"/>
    <property type="match status" value="1"/>
</dbReference>
<protein>
    <submittedName>
        <fullName evidence="2">IS1 family transposase</fullName>
    </submittedName>
</protein>
<name>A0A6G4C3R8_ECOLX</name>
<accession>A0A6G4C3R8</accession>
<reference evidence="2" key="1">
    <citation type="journal article" date="2006" name="Food Microbiol.">
        <title>Occurrence of non-O157 shiga toxin-producing Escherichia coli in ready-to-eat food from supermarkets in Argentina.</title>
        <authorList>
            <person name="Balague C."/>
            <person name="Khan A.A."/>
            <person name="Fernandez L."/>
            <person name="Redolfi A.L."/>
            <person name="Aquili V."/>
            <person name="Voltattorni P."/>
            <person name="Hofer C."/>
            <person name="Ebner G."/>
            <person name="Duenas S."/>
            <person name="Cerniglia C.E."/>
        </authorList>
    </citation>
    <scope>NUCLEOTIDE SEQUENCE</scope>
    <source>
        <strain evidence="2">EC204</strain>
    </source>
</reference>
<comment type="caution">
    <text evidence="2">The sequence shown here is derived from an EMBL/GenBank/DDBJ whole genome shotgun (WGS) entry which is preliminary data.</text>
</comment>
<organism evidence="2">
    <name type="scientific">Escherichia coli</name>
    <dbReference type="NCBI Taxonomy" id="562"/>
    <lineage>
        <taxon>Bacteria</taxon>
        <taxon>Pseudomonadati</taxon>
        <taxon>Pseudomonadota</taxon>
        <taxon>Gammaproteobacteria</taxon>
        <taxon>Enterobacterales</taxon>
        <taxon>Enterobacteriaceae</taxon>
        <taxon>Escherichia</taxon>
    </lineage>
</organism>
<gene>
    <name evidence="2" type="ORF">G4V04_14470</name>
</gene>
<feature type="domain" description="InsA N-terminal zinc ribbon" evidence="1">
    <location>
        <begin position="17"/>
        <end position="51"/>
    </location>
</feature>
<dbReference type="PANTHER" id="PTHR47923">
    <property type="entry name" value="INSERTION ELEMENT IS1 1 PROTEIN INSA-RELATED"/>
    <property type="match status" value="1"/>
</dbReference>
<dbReference type="GO" id="GO:0006313">
    <property type="term" value="P:DNA transposition"/>
    <property type="evidence" value="ECO:0007669"/>
    <property type="project" value="InterPro"/>
</dbReference>
<dbReference type="InterPro" id="IPR003220">
    <property type="entry name" value="InsA_N_dom_Znf"/>
</dbReference>
<dbReference type="PANTHER" id="PTHR47923:SF1">
    <property type="entry name" value="INSERTION ELEMENT IS1 1 PROTEIN INSA-RELATED"/>
    <property type="match status" value="1"/>
</dbReference>